<dbReference type="InterPro" id="IPR023005">
    <property type="entry name" value="Nucleoside_diP_kinase_AS"/>
</dbReference>
<feature type="signal peptide" evidence="11">
    <location>
        <begin position="1"/>
        <end position="21"/>
    </location>
</feature>
<keyword evidence="11" id="KW-0732">Signal</keyword>
<evidence type="ECO:0000313" key="14">
    <source>
        <dbReference type="EnsemblPlants" id="Pp3c3_9790V3.1"/>
    </source>
</evidence>
<evidence type="ECO:0000256" key="1">
    <source>
        <dbReference type="ARBA" id="ARBA00000082"/>
    </source>
</evidence>
<comment type="catalytic activity">
    <reaction evidence="2">
        <text>a ribonucleoside 5'-diphosphate + ATP = a ribonucleoside 5'-triphosphate + ADP</text>
        <dbReference type="Rhea" id="RHEA:18113"/>
        <dbReference type="ChEBI" id="CHEBI:30616"/>
        <dbReference type="ChEBI" id="CHEBI:57930"/>
        <dbReference type="ChEBI" id="CHEBI:61557"/>
        <dbReference type="ChEBI" id="CHEBI:456216"/>
        <dbReference type="EC" id="2.7.4.6"/>
    </reaction>
</comment>
<comment type="similarity">
    <text evidence="4 9">Belongs to the NDK family.</text>
</comment>
<name>A0A2K1KTT3_PHYPA</name>
<evidence type="ECO:0000256" key="3">
    <source>
        <dbReference type="ARBA" id="ARBA00001946"/>
    </source>
</evidence>
<evidence type="ECO:0000256" key="8">
    <source>
        <dbReference type="ARBA" id="ARBA00022840"/>
    </source>
</evidence>
<evidence type="ECO:0000256" key="2">
    <source>
        <dbReference type="ARBA" id="ARBA00000937"/>
    </source>
</evidence>
<dbReference type="SUPFAM" id="SSF54919">
    <property type="entry name" value="Nucleoside diphosphate kinase, NDK"/>
    <property type="match status" value="1"/>
</dbReference>
<dbReference type="RefSeq" id="XP_024370924.1">
    <property type="nucleotide sequence ID" value="XM_024515156.2"/>
</dbReference>
<evidence type="ECO:0000256" key="5">
    <source>
        <dbReference type="ARBA" id="ARBA00022679"/>
    </source>
</evidence>
<dbReference type="EnsemblPlants" id="Pp3c3_9790V3.1">
    <property type="protein sequence ID" value="Pp3c3_9790V3.1"/>
    <property type="gene ID" value="Pp3c3_9790"/>
</dbReference>
<reference evidence="13 15" key="2">
    <citation type="journal article" date="2018" name="Plant J.">
        <title>The Physcomitrella patens chromosome-scale assembly reveals moss genome structure and evolution.</title>
        <authorList>
            <person name="Lang D."/>
            <person name="Ullrich K.K."/>
            <person name="Murat F."/>
            <person name="Fuchs J."/>
            <person name="Jenkins J."/>
            <person name="Haas F.B."/>
            <person name="Piednoel M."/>
            <person name="Gundlach H."/>
            <person name="Van Bel M."/>
            <person name="Meyberg R."/>
            <person name="Vives C."/>
            <person name="Morata J."/>
            <person name="Symeonidi A."/>
            <person name="Hiss M."/>
            <person name="Muchero W."/>
            <person name="Kamisugi Y."/>
            <person name="Saleh O."/>
            <person name="Blanc G."/>
            <person name="Decker E.L."/>
            <person name="van Gessel N."/>
            <person name="Grimwood J."/>
            <person name="Hayes R.D."/>
            <person name="Graham S.W."/>
            <person name="Gunter L.E."/>
            <person name="McDaniel S.F."/>
            <person name="Hoernstein S.N.W."/>
            <person name="Larsson A."/>
            <person name="Li F.W."/>
            <person name="Perroud P.F."/>
            <person name="Phillips J."/>
            <person name="Ranjan P."/>
            <person name="Rokshar D.S."/>
            <person name="Rothfels C.J."/>
            <person name="Schneider L."/>
            <person name="Shu S."/>
            <person name="Stevenson D.W."/>
            <person name="Thummler F."/>
            <person name="Tillich M."/>
            <person name="Villarreal Aguilar J.C."/>
            <person name="Widiez T."/>
            <person name="Wong G.K."/>
            <person name="Wymore A."/>
            <person name="Zhang Y."/>
            <person name="Zimmer A.D."/>
            <person name="Quatrano R.S."/>
            <person name="Mayer K.F.X."/>
            <person name="Goodstein D."/>
            <person name="Casacuberta J.M."/>
            <person name="Vandepoele K."/>
            <person name="Reski R."/>
            <person name="Cuming A.C."/>
            <person name="Tuskan G.A."/>
            <person name="Maumus F."/>
            <person name="Salse J."/>
            <person name="Schmutz J."/>
            <person name="Rensing S.A."/>
        </authorList>
    </citation>
    <scope>NUCLEOTIDE SEQUENCE [LARGE SCALE GENOMIC DNA]</scope>
    <source>
        <strain evidence="14 15">cv. Gransden 2004</strain>
    </source>
</reference>
<dbReference type="OrthoDB" id="2162449at2759"/>
<dbReference type="InterPro" id="IPR036850">
    <property type="entry name" value="NDK-like_dom_sf"/>
</dbReference>
<dbReference type="GeneID" id="112280100"/>
<protein>
    <recommendedName>
        <fullName evidence="10">Nucleoside diphosphate kinase</fullName>
        <ecNumber evidence="10">2.7.4.6</ecNumber>
    </recommendedName>
</protein>
<dbReference type="SMART" id="SM00562">
    <property type="entry name" value="NDK"/>
    <property type="match status" value="1"/>
</dbReference>
<dbReference type="PANTHER" id="PTHR11349">
    <property type="entry name" value="NUCLEOSIDE DIPHOSPHATE KINASE"/>
    <property type="match status" value="1"/>
</dbReference>
<dbReference type="GO" id="GO:0005524">
    <property type="term" value="F:ATP binding"/>
    <property type="evidence" value="ECO:0007669"/>
    <property type="project" value="UniProtKB-KW"/>
</dbReference>
<dbReference type="Pfam" id="PF00334">
    <property type="entry name" value="NDK"/>
    <property type="match status" value="1"/>
</dbReference>
<accession>A0A2K1KTT3</accession>
<evidence type="ECO:0000256" key="6">
    <source>
        <dbReference type="ARBA" id="ARBA00022741"/>
    </source>
</evidence>
<comment type="caution">
    <text evidence="9">Lacks conserved residue(s) required for the propagation of feature annotation.</text>
</comment>
<dbReference type="Gene3D" id="3.30.70.141">
    <property type="entry name" value="Nucleoside diphosphate kinase-like domain"/>
    <property type="match status" value="1"/>
</dbReference>
<evidence type="ECO:0000256" key="11">
    <source>
        <dbReference type="SAM" id="SignalP"/>
    </source>
</evidence>
<dbReference type="STRING" id="3218.A0A2K1KTT3"/>
<dbReference type="EC" id="2.7.4.6" evidence="10"/>
<evidence type="ECO:0000256" key="7">
    <source>
        <dbReference type="ARBA" id="ARBA00022777"/>
    </source>
</evidence>
<dbReference type="AlphaFoldDB" id="A0A2K1KTT3"/>
<keyword evidence="7 10" id="KW-0418">Kinase</keyword>
<evidence type="ECO:0000256" key="9">
    <source>
        <dbReference type="PROSITE-ProRule" id="PRU00706"/>
    </source>
</evidence>
<dbReference type="InterPro" id="IPR034907">
    <property type="entry name" value="NDK-like_dom"/>
</dbReference>
<keyword evidence="15" id="KW-1185">Reference proteome</keyword>
<evidence type="ECO:0000256" key="10">
    <source>
        <dbReference type="RuleBase" id="RU004013"/>
    </source>
</evidence>
<sequence length="177" mass="19503">MVPDRLPLIILLLRFVVKVIPFVVSGEADPQWTLHSHVKSTFCSESSCREVDNCYKGEKQEGGMATAVASNPPQCKVGEIISKFERKGFQIIGLKLFRPPKELVEALEGSSVVAAARKFIGATNPLKAEPGTIRGDFAIDVGRNVVHGSDSPENGFQELGILGLWFHEDELVEWEQQ</sequence>
<evidence type="ECO:0000259" key="12">
    <source>
        <dbReference type="SMART" id="SM00562"/>
    </source>
</evidence>
<dbReference type="Gramene" id="Pp3c3_9790V3.1">
    <property type="protein sequence ID" value="Pp3c3_9790V3.1"/>
    <property type="gene ID" value="Pp3c3_9790"/>
</dbReference>
<evidence type="ECO:0000256" key="4">
    <source>
        <dbReference type="ARBA" id="ARBA00008142"/>
    </source>
</evidence>
<feature type="chain" id="PRO_5044576472" description="Nucleoside diphosphate kinase" evidence="11">
    <location>
        <begin position="22"/>
        <end position="177"/>
    </location>
</feature>
<dbReference type="PROSITE" id="PS51374">
    <property type="entry name" value="NDPK_LIKE"/>
    <property type="match status" value="1"/>
</dbReference>
<dbReference type="PaxDb" id="3218-PP1S74_25V6.1"/>
<evidence type="ECO:0000313" key="13">
    <source>
        <dbReference type="EMBL" id="PNR57197.1"/>
    </source>
</evidence>
<comment type="catalytic activity">
    <reaction evidence="1 10">
        <text>a 2'-deoxyribonucleoside 5'-diphosphate + ATP = a 2'-deoxyribonucleoside 5'-triphosphate + ADP</text>
        <dbReference type="Rhea" id="RHEA:44640"/>
        <dbReference type="ChEBI" id="CHEBI:30616"/>
        <dbReference type="ChEBI" id="CHEBI:61560"/>
        <dbReference type="ChEBI" id="CHEBI:73316"/>
        <dbReference type="ChEBI" id="CHEBI:456216"/>
        <dbReference type="EC" id="2.7.4.6"/>
    </reaction>
</comment>
<keyword evidence="6 10" id="KW-0547">Nucleotide-binding</keyword>
<dbReference type="EMBL" id="ABEU02000003">
    <property type="protein sequence ID" value="PNR57197.1"/>
    <property type="molecule type" value="Genomic_DNA"/>
</dbReference>
<reference evidence="14" key="3">
    <citation type="submission" date="2020-12" db="UniProtKB">
        <authorList>
            <consortium name="EnsemblPlants"/>
        </authorList>
    </citation>
    <scope>IDENTIFICATION</scope>
</reference>
<dbReference type="PROSITE" id="PS00469">
    <property type="entry name" value="NDPK"/>
    <property type="match status" value="1"/>
</dbReference>
<dbReference type="GO" id="GO:0004550">
    <property type="term" value="F:nucleoside diphosphate kinase activity"/>
    <property type="evidence" value="ECO:0000318"/>
    <property type="project" value="GO_Central"/>
</dbReference>
<organism evidence="13">
    <name type="scientific">Physcomitrium patens</name>
    <name type="common">Spreading-leaved earth moss</name>
    <name type="synonym">Physcomitrella patens</name>
    <dbReference type="NCBI Taxonomy" id="3218"/>
    <lineage>
        <taxon>Eukaryota</taxon>
        <taxon>Viridiplantae</taxon>
        <taxon>Streptophyta</taxon>
        <taxon>Embryophyta</taxon>
        <taxon>Bryophyta</taxon>
        <taxon>Bryophytina</taxon>
        <taxon>Bryopsida</taxon>
        <taxon>Funariidae</taxon>
        <taxon>Funariales</taxon>
        <taxon>Funariaceae</taxon>
        <taxon>Physcomitrium</taxon>
    </lineage>
</organism>
<evidence type="ECO:0000313" key="15">
    <source>
        <dbReference type="Proteomes" id="UP000006727"/>
    </source>
</evidence>
<proteinExistence type="inferred from homology"/>
<gene>
    <name evidence="14" type="primary">LOC112280100</name>
    <name evidence="13" type="ORF">PHYPA_004190</name>
</gene>
<keyword evidence="8 10" id="KW-0067">ATP-binding</keyword>
<reference evidence="13 15" key="1">
    <citation type="journal article" date="2008" name="Science">
        <title>The Physcomitrella genome reveals evolutionary insights into the conquest of land by plants.</title>
        <authorList>
            <person name="Rensing S."/>
            <person name="Lang D."/>
            <person name="Zimmer A."/>
            <person name="Terry A."/>
            <person name="Salamov A."/>
            <person name="Shapiro H."/>
            <person name="Nishiyama T."/>
            <person name="Perroud P.-F."/>
            <person name="Lindquist E."/>
            <person name="Kamisugi Y."/>
            <person name="Tanahashi T."/>
            <person name="Sakakibara K."/>
            <person name="Fujita T."/>
            <person name="Oishi K."/>
            <person name="Shin-I T."/>
            <person name="Kuroki Y."/>
            <person name="Toyoda A."/>
            <person name="Suzuki Y."/>
            <person name="Hashimoto A."/>
            <person name="Yamaguchi K."/>
            <person name="Sugano A."/>
            <person name="Kohara Y."/>
            <person name="Fujiyama A."/>
            <person name="Anterola A."/>
            <person name="Aoki S."/>
            <person name="Ashton N."/>
            <person name="Barbazuk W.B."/>
            <person name="Barker E."/>
            <person name="Bennetzen J."/>
            <person name="Bezanilla M."/>
            <person name="Blankenship R."/>
            <person name="Cho S.H."/>
            <person name="Dutcher S."/>
            <person name="Estelle M."/>
            <person name="Fawcett J.A."/>
            <person name="Gundlach H."/>
            <person name="Hanada K."/>
            <person name="Heyl A."/>
            <person name="Hicks K.A."/>
            <person name="Hugh J."/>
            <person name="Lohr M."/>
            <person name="Mayer K."/>
            <person name="Melkozernov A."/>
            <person name="Murata T."/>
            <person name="Nelson D."/>
            <person name="Pils B."/>
            <person name="Prigge M."/>
            <person name="Reiss B."/>
            <person name="Renner T."/>
            <person name="Rombauts S."/>
            <person name="Rushton P."/>
            <person name="Sanderfoot A."/>
            <person name="Schween G."/>
            <person name="Shiu S.-H."/>
            <person name="Stueber K."/>
            <person name="Theodoulou F.L."/>
            <person name="Tu H."/>
            <person name="Van de Peer Y."/>
            <person name="Verrier P.J."/>
            <person name="Waters E."/>
            <person name="Wood A."/>
            <person name="Yang L."/>
            <person name="Cove D."/>
            <person name="Cuming A."/>
            <person name="Hasebe M."/>
            <person name="Lucas S."/>
            <person name="Mishler D.B."/>
            <person name="Reski R."/>
            <person name="Grigoriev I."/>
            <person name="Quatrano R.S."/>
            <person name="Boore J.L."/>
        </authorList>
    </citation>
    <scope>NUCLEOTIDE SEQUENCE [LARGE SCALE GENOMIC DNA]</scope>
    <source>
        <strain evidence="14 15">cv. Gransden 2004</strain>
    </source>
</reference>
<keyword evidence="5 10" id="KW-0808">Transferase</keyword>
<comment type="cofactor">
    <cofactor evidence="3">
        <name>Mg(2+)</name>
        <dbReference type="ChEBI" id="CHEBI:18420"/>
    </cofactor>
</comment>
<feature type="domain" description="Nucleoside diphosphate kinase-like" evidence="12">
    <location>
        <begin position="67"/>
        <end position="173"/>
    </location>
</feature>
<dbReference type="Proteomes" id="UP000006727">
    <property type="component" value="Chromosome 3"/>
</dbReference>